<dbReference type="RefSeq" id="WP_347706270.1">
    <property type="nucleotide sequence ID" value="NZ_JBDPZD010000007.1"/>
</dbReference>
<feature type="domain" description="Flagellar hook-associated protein 1 D2-like" evidence="6">
    <location>
        <begin position="211"/>
        <end position="282"/>
    </location>
</feature>
<dbReference type="PRINTS" id="PR00207">
    <property type="entry name" value="FLAGELLIN"/>
</dbReference>
<dbReference type="Pfam" id="PF00669">
    <property type="entry name" value="Flagellin_N"/>
    <property type="match status" value="1"/>
</dbReference>
<dbReference type="EMBL" id="JBDPZD010000007">
    <property type="protein sequence ID" value="MEO3693455.1"/>
    <property type="molecule type" value="Genomic_DNA"/>
</dbReference>
<evidence type="ECO:0000313" key="8">
    <source>
        <dbReference type="Proteomes" id="UP001495147"/>
    </source>
</evidence>
<dbReference type="PANTHER" id="PTHR42792:SF1">
    <property type="entry name" value="FLAGELLAR HOOK-ASSOCIATED PROTEIN 3"/>
    <property type="match status" value="1"/>
</dbReference>
<evidence type="ECO:0000256" key="3">
    <source>
        <dbReference type="ARBA" id="ARBA00005709"/>
    </source>
</evidence>
<keyword evidence="8" id="KW-1185">Reference proteome</keyword>
<comment type="caution">
    <text evidence="7">The sequence shown here is derived from an EMBL/GenBank/DDBJ whole genome shotgun (WGS) entry which is preliminary data.</text>
</comment>
<dbReference type="Gene3D" id="1.20.1330.10">
    <property type="entry name" value="f41 fragment of flagellin, N-terminal domain"/>
    <property type="match status" value="2"/>
</dbReference>
<evidence type="ECO:0000313" key="7">
    <source>
        <dbReference type="EMBL" id="MEO3693455.1"/>
    </source>
</evidence>
<dbReference type="Proteomes" id="UP001495147">
    <property type="component" value="Unassembled WGS sequence"/>
</dbReference>
<evidence type="ECO:0000256" key="1">
    <source>
        <dbReference type="ARBA" id="ARBA00004365"/>
    </source>
</evidence>
<keyword evidence="4" id="KW-0975">Bacterial flagellum</keyword>
<evidence type="ECO:0000259" key="6">
    <source>
        <dbReference type="Pfam" id="PF21158"/>
    </source>
</evidence>
<dbReference type="InterPro" id="IPR013384">
    <property type="entry name" value="Flagell_FlgL"/>
</dbReference>
<sequence length="403" mass="42809">MRVTTANLFDRSVATLQGRQQRMQQQQQQLASGKRIELASDDPTGAARSERALAAIGRIEANQRALEASRNAMTLSEAALGDANELMQQARELMLSAGNASYSDAERKGLANKLQGLRDQLISIANRPDGSGGYLFSGQGASAPPFLDEATGVRYVGTPGTIQTGNLDNFQLTVDGRAAWEEARSGNGSFVTSAAANALTGLPAKGWIDSGRVTDPSQLTGNNYRIDIAGTPPAQTYSVTNVDTGAGVAAGTFLPNTTIAFDGMAVGISGNATDGDTFNIAPATNDLRVFDVLDGAIKELNTPLRSSVEIAQANVGRLRDIDAAMNNLQSLRAQAGERLNTLDGTESRMAALKQYNNEERSAAEDLDMVQAISEFQNQQSGYDAALKTYAMVQRLSLFNYING</sequence>
<evidence type="ECO:0000256" key="4">
    <source>
        <dbReference type="ARBA" id="ARBA00023143"/>
    </source>
</evidence>
<dbReference type="InterPro" id="IPR001492">
    <property type="entry name" value="Flagellin"/>
</dbReference>
<dbReference type="PANTHER" id="PTHR42792">
    <property type="entry name" value="FLAGELLIN"/>
    <property type="match status" value="1"/>
</dbReference>
<evidence type="ECO:0000256" key="2">
    <source>
        <dbReference type="ARBA" id="ARBA00004613"/>
    </source>
</evidence>
<dbReference type="SUPFAM" id="SSF64518">
    <property type="entry name" value="Phase 1 flagellin"/>
    <property type="match status" value="1"/>
</dbReference>
<evidence type="ECO:0000259" key="5">
    <source>
        <dbReference type="Pfam" id="PF00669"/>
    </source>
</evidence>
<gene>
    <name evidence="7" type="primary">flgL</name>
    <name evidence="7" type="ORF">ABDJ85_18430</name>
</gene>
<comment type="similarity">
    <text evidence="3">Belongs to the bacterial flagellin family.</text>
</comment>
<dbReference type="InterPro" id="IPR049119">
    <property type="entry name" value="FlgK_D2-like"/>
</dbReference>
<keyword evidence="7" id="KW-0282">Flagellum</keyword>
<name>A0ABV0G6Y1_9BURK</name>
<proteinExistence type="inferred from homology"/>
<feature type="domain" description="Flagellin N-terminal" evidence="5">
    <location>
        <begin position="14"/>
        <end position="139"/>
    </location>
</feature>
<accession>A0ABV0G6Y1</accession>
<keyword evidence="7" id="KW-0969">Cilium</keyword>
<keyword evidence="7" id="KW-0966">Cell projection</keyword>
<dbReference type="InterPro" id="IPR001029">
    <property type="entry name" value="Flagellin_N"/>
</dbReference>
<comment type="subcellular location">
    <subcellularLocation>
        <location evidence="1">Bacterial flagellum</location>
    </subcellularLocation>
    <subcellularLocation>
        <location evidence="2">Secreted</location>
    </subcellularLocation>
</comment>
<dbReference type="Pfam" id="PF21158">
    <property type="entry name" value="flgK_1st_1"/>
    <property type="match status" value="1"/>
</dbReference>
<reference evidence="7 8" key="1">
    <citation type="submission" date="2024-05" db="EMBL/GenBank/DDBJ databases">
        <title>Roseateles sp. DJS-2-20 16S ribosomal RNA gene Genome sequencing and assembly.</title>
        <authorList>
            <person name="Woo H."/>
        </authorList>
    </citation>
    <scope>NUCLEOTIDE SEQUENCE [LARGE SCALE GENOMIC DNA]</scope>
    <source>
        <strain evidence="7 8">DJS-2-20</strain>
    </source>
</reference>
<protein>
    <submittedName>
        <fullName evidence="7">Flagellar hook-associated protein FlgL</fullName>
    </submittedName>
</protein>
<organism evidence="7 8">
    <name type="scientific">Roseateles paludis</name>
    <dbReference type="NCBI Taxonomy" id="3145238"/>
    <lineage>
        <taxon>Bacteria</taxon>
        <taxon>Pseudomonadati</taxon>
        <taxon>Pseudomonadota</taxon>
        <taxon>Betaproteobacteria</taxon>
        <taxon>Burkholderiales</taxon>
        <taxon>Sphaerotilaceae</taxon>
        <taxon>Roseateles</taxon>
    </lineage>
</organism>
<dbReference type="NCBIfam" id="TIGR02550">
    <property type="entry name" value="flagell_flgL"/>
    <property type="match status" value="1"/>
</dbReference>